<evidence type="ECO:0000313" key="18">
    <source>
        <dbReference type="EMBL" id="OAQ38860.1"/>
    </source>
</evidence>
<evidence type="ECO:0000313" key="19">
    <source>
        <dbReference type="Proteomes" id="UP000078459"/>
    </source>
</evidence>
<evidence type="ECO:0000256" key="16">
    <source>
        <dbReference type="ARBA" id="ARBA00042798"/>
    </source>
</evidence>
<dbReference type="OrthoDB" id="9810648at2"/>
<dbReference type="Gene3D" id="3.90.79.10">
    <property type="entry name" value="Nucleoside Triphosphate Pyrophosphohydrolase"/>
    <property type="match status" value="1"/>
</dbReference>
<dbReference type="GO" id="GO:0044715">
    <property type="term" value="F:8-oxo-dGDP phosphatase activity"/>
    <property type="evidence" value="ECO:0007669"/>
    <property type="project" value="TreeGrafter"/>
</dbReference>
<evidence type="ECO:0000256" key="4">
    <source>
        <dbReference type="ARBA" id="ARBA00022705"/>
    </source>
</evidence>
<dbReference type="AlphaFoldDB" id="A0A179DDT4"/>
<keyword evidence="19" id="KW-1185">Reference proteome</keyword>
<keyword evidence="7" id="KW-0378">Hydrolase</keyword>
<dbReference type="GO" id="GO:0046872">
    <property type="term" value="F:metal ion binding"/>
    <property type="evidence" value="ECO:0007669"/>
    <property type="project" value="UniProtKB-KW"/>
</dbReference>
<dbReference type="InterPro" id="IPR000086">
    <property type="entry name" value="NUDIX_hydrolase_dom"/>
</dbReference>
<keyword evidence="9" id="KW-0234">DNA repair</keyword>
<comment type="catalytic activity">
    <reaction evidence="10">
        <text>8-oxo-dGTP + H2O = 8-oxo-dGMP + diphosphate + H(+)</text>
        <dbReference type="Rhea" id="RHEA:31575"/>
        <dbReference type="ChEBI" id="CHEBI:15377"/>
        <dbReference type="ChEBI" id="CHEBI:15378"/>
        <dbReference type="ChEBI" id="CHEBI:33019"/>
        <dbReference type="ChEBI" id="CHEBI:63224"/>
        <dbReference type="ChEBI" id="CHEBI:77896"/>
        <dbReference type="EC" id="3.6.1.55"/>
    </reaction>
</comment>
<dbReference type="InterPro" id="IPR015797">
    <property type="entry name" value="NUDIX_hydrolase-like_dom_sf"/>
</dbReference>
<evidence type="ECO:0000256" key="12">
    <source>
        <dbReference type="ARBA" id="ARBA00038905"/>
    </source>
</evidence>
<dbReference type="PANTHER" id="PTHR47707">
    <property type="entry name" value="8-OXO-DGTP DIPHOSPHATASE"/>
    <property type="match status" value="1"/>
</dbReference>
<keyword evidence="8" id="KW-0460">Magnesium</keyword>
<evidence type="ECO:0000256" key="6">
    <source>
        <dbReference type="ARBA" id="ARBA00022763"/>
    </source>
</evidence>
<evidence type="ECO:0000256" key="13">
    <source>
        <dbReference type="ARBA" id="ARBA00040794"/>
    </source>
</evidence>
<sequence length="130" mass="15028">MKNSVIKVTCAIINFKGKILVVQRSEMMSMPLKWEFPGGKVEANESEIDCIKREIKEELDIEISISKRLTPSNYNYPNMSIELIPFLANHKEGEIFLKEHKQYLILAKHELSNLDWADADLPILKEIINL</sequence>
<evidence type="ECO:0000259" key="17">
    <source>
        <dbReference type="PROSITE" id="PS51462"/>
    </source>
</evidence>
<dbReference type="GO" id="GO:0008413">
    <property type="term" value="F:8-oxo-7,8-dihydroguanosine triphosphate pyrophosphatase activity"/>
    <property type="evidence" value="ECO:0007669"/>
    <property type="project" value="TreeGrafter"/>
</dbReference>
<dbReference type="EMBL" id="LWHJ01000029">
    <property type="protein sequence ID" value="OAQ38860.1"/>
    <property type="molecule type" value="Genomic_DNA"/>
</dbReference>
<dbReference type="PANTHER" id="PTHR47707:SF1">
    <property type="entry name" value="NUDIX HYDROLASE FAMILY PROTEIN"/>
    <property type="match status" value="1"/>
</dbReference>
<keyword evidence="3" id="KW-0515">Mutator protein</keyword>
<gene>
    <name evidence="18" type="ORF">A5893_12520</name>
</gene>
<dbReference type="InterPro" id="IPR020084">
    <property type="entry name" value="NUDIX_hydrolase_CS"/>
</dbReference>
<evidence type="ECO:0000256" key="10">
    <source>
        <dbReference type="ARBA" id="ARBA00035861"/>
    </source>
</evidence>
<feature type="domain" description="Nudix hydrolase" evidence="17">
    <location>
        <begin position="3"/>
        <end position="129"/>
    </location>
</feature>
<evidence type="ECO:0000256" key="9">
    <source>
        <dbReference type="ARBA" id="ARBA00023204"/>
    </source>
</evidence>
<dbReference type="PROSITE" id="PS51462">
    <property type="entry name" value="NUDIX"/>
    <property type="match status" value="1"/>
</dbReference>
<comment type="catalytic activity">
    <reaction evidence="11">
        <text>8-oxo-GTP + H2O = 8-oxo-GMP + diphosphate + H(+)</text>
        <dbReference type="Rhea" id="RHEA:67616"/>
        <dbReference type="ChEBI" id="CHEBI:15377"/>
        <dbReference type="ChEBI" id="CHEBI:15378"/>
        <dbReference type="ChEBI" id="CHEBI:33019"/>
        <dbReference type="ChEBI" id="CHEBI:143553"/>
        <dbReference type="ChEBI" id="CHEBI:145694"/>
    </reaction>
</comment>
<organism evidence="18 19">
    <name type="scientific">Pedobacter psychrophilus</name>
    <dbReference type="NCBI Taxonomy" id="1826909"/>
    <lineage>
        <taxon>Bacteria</taxon>
        <taxon>Pseudomonadati</taxon>
        <taxon>Bacteroidota</taxon>
        <taxon>Sphingobacteriia</taxon>
        <taxon>Sphingobacteriales</taxon>
        <taxon>Sphingobacteriaceae</taxon>
        <taxon>Pedobacter</taxon>
    </lineage>
</organism>
<dbReference type="InterPro" id="IPR047127">
    <property type="entry name" value="MutT-like"/>
</dbReference>
<evidence type="ECO:0000256" key="2">
    <source>
        <dbReference type="ARBA" id="ARBA00005582"/>
    </source>
</evidence>
<dbReference type="GO" id="GO:0006260">
    <property type="term" value="P:DNA replication"/>
    <property type="evidence" value="ECO:0007669"/>
    <property type="project" value="UniProtKB-KW"/>
</dbReference>
<reference evidence="18 19" key="1">
    <citation type="submission" date="2016-04" db="EMBL/GenBank/DDBJ databases">
        <authorList>
            <person name="Evans L.H."/>
            <person name="Alamgir A."/>
            <person name="Owens N."/>
            <person name="Weber N.D."/>
            <person name="Virtaneva K."/>
            <person name="Barbian K."/>
            <person name="Babar A."/>
            <person name="Rosenke K."/>
        </authorList>
    </citation>
    <scope>NUCLEOTIDE SEQUENCE [LARGE SCALE GENOMIC DNA]</scope>
    <source>
        <strain evidence="18 19">CCM 8644</strain>
    </source>
</reference>
<dbReference type="RefSeq" id="WP_068823012.1">
    <property type="nucleotide sequence ID" value="NZ_LWHJ01000029.1"/>
</dbReference>
<dbReference type="GO" id="GO:0035539">
    <property type="term" value="F:8-oxo-7,8-dihydrodeoxyguanosine triphosphate pyrophosphatase activity"/>
    <property type="evidence" value="ECO:0007669"/>
    <property type="project" value="UniProtKB-EC"/>
</dbReference>
<evidence type="ECO:0000256" key="7">
    <source>
        <dbReference type="ARBA" id="ARBA00022801"/>
    </source>
</evidence>
<comment type="cofactor">
    <cofactor evidence="1">
        <name>Mg(2+)</name>
        <dbReference type="ChEBI" id="CHEBI:18420"/>
    </cofactor>
</comment>
<evidence type="ECO:0000256" key="8">
    <source>
        <dbReference type="ARBA" id="ARBA00022842"/>
    </source>
</evidence>
<evidence type="ECO:0000256" key="1">
    <source>
        <dbReference type="ARBA" id="ARBA00001946"/>
    </source>
</evidence>
<dbReference type="CDD" id="cd03425">
    <property type="entry name" value="NUDIX_MutT_NudA_like"/>
    <property type="match status" value="1"/>
</dbReference>
<dbReference type="Proteomes" id="UP000078459">
    <property type="component" value="Unassembled WGS sequence"/>
</dbReference>
<dbReference type="STRING" id="1826909.A5893_12520"/>
<dbReference type="Pfam" id="PF00293">
    <property type="entry name" value="NUDIX"/>
    <property type="match status" value="1"/>
</dbReference>
<comment type="caution">
    <text evidence="18">The sequence shown here is derived from an EMBL/GenBank/DDBJ whole genome shotgun (WGS) entry which is preliminary data.</text>
</comment>
<protein>
    <recommendedName>
        <fullName evidence="13">8-oxo-dGTP diphosphatase</fullName>
        <ecNumber evidence="12">3.6.1.55</ecNumber>
    </recommendedName>
    <alternativeName>
        <fullName evidence="16">7,8-dihydro-8-oxoguanine-triphosphatase</fullName>
    </alternativeName>
    <alternativeName>
        <fullName evidence="15">Mutator protein MutT</fullName>
    </alternativeName>
    <alternativeName>
        <fullName evidence="14">dGTP pyrophosphohydrolase</fullName>
    </alternativeName>
</protein>
<accession>A0A179DDT4</accession>
<dbReference type="GO" id="GO:0044716">
    <property type="term" value="F:8-oxo-GDP phosphatase activity"/>
    <property type="evidence" value="ECO:0007669"/>
    <property type="project" value="TreeGrafter"/>
</dbReference>
<dbReference type="GO" id="GO:0006281">
    <property type="term" value="P:DNA repair"/>
    <property type="evidence" value="ECO:0007669"/>
    <property type="project" value="UniProtKB-KW"/>
</dbReference>
<evidence type="ECO:0000256" key="5">
    <source>
        <dbReference type="ARBA" id="ARBA00022723"/>
    </source>
</evidence>
<proteinExistence type="inferred from homology"/>
<evidence type="ECO:0000256" key="14">
    <source>
        <dbReference type="ARBA" id="ARBA00041592"/>
    </source>
</evidence>
<evidence type="ECO:0000256" key="11">
    <source>
        <dbReference type="ARBA" id="ARBA00036904"/>
    </source>
</evidence>
<keyword evidence="4" id="KW-0235">DNA replication</keyword>
<dbReference type="EC" id="3.6.1.55" evidence="12"/>
<keyword evidence="5" id="KW-0479">Metal-binding</keyword>
<reference evidence="18 19" key="2">
    <citation type="submission" date="2016-06" db="EMBL/GenBank/DDBJ databases">
        <title>Pedobacter psychrophilus sp. nov., isolated from Antarctic fragmentary rock.</title>
        <authorList>
            <person name="Svec P."/>
        </authorList>
    </citation>
    <scope>NUCLEOTIDE SEQUENCE [LARGE SCALE GENOMIC DNA]</scope>
    <source>
        <strain evidence="18 19">CCM 8644</strain>
    </source>
</reference>
<dbReference type="SUPFAM" id="SSF55811">
    <property type="entry name" value="Nudix"/>
    <property type="match status" value="1"/>
</dbReference>
<evidence type="ECO:0000256" key="3">
    <source>
        <dbReference type="ARBA" id="ARBA00022457"/>
    </source>
</evidence>
<evidence type="ECO:0000256" key="15">
    <source>
        <dbReference type="ARBA" id="ARBA00041979"/>
    </source>
</evidence>
<dbReference type="PROSITE" id="PS00893">
    <property type="entry name" value="NUDIX_BOX"/>
    <property type="match status" value="1"/>
</dbReference>
<name>A0A179DDT4_9SPHI</name>
<keyword evidence="6" id="KW-0227">DNA damage</keyword>
<comment type="similarity">
    <text evidence="2">Belongs to the Nudix hydrolase family.</text>
</comment>